<dbReference type="AlphaFoldDB" id="A0A4R6K7W1"/>
<accession>A0A4R6K7W1</accession>
<dbReference type="Proteomes" id="UP000295388">
    <property type="component" value="Unassembled WGS sequence"/>
</dbReference>
<proteinExistence type="predicted"/>
<dbReference type="RefSeq" id="WP_133803029.1">
    <property type="nucleotide sequence ID" value="NZ_SNWQ01000014.1"/>
</dbReference>
<reference evidence="1 2" key="1">
    <citation type="submission" date="2019-03" db="EMBL/GenBank/DDBJ databases">
        <title>Genomic Encyclopedia of Type Strains, Phase III (KMG-III): the genomes of soil and plant-associated and newly described type strains.</title>
        <authorList>
            <person name="Whitman W."/>
        </authorList>
    </citation>
    <scope>NUCLEOTIDE SEQUENCE [LARGE SCALE GENOMIC DNA]</scope>
    <source>
        <strain evidence="1 2">VKM Ac-2527</strain>
    </source>
</reference>
<organism evidence="1 2">
    <name type="scientific">Kribbella caucasensis</name>
    <dbReference type="NCBI Taxonomy" id="2512215"/>
    <lineage>
        <taxon>Bacteria</taxon>
        <taxon>Bacillati</taxon>
        <taxon>Actinomycetota</taxon>
        <taxon>Actinomycetes</taxon>
        <taxon>Propionibacteriales</taxon>
        <taxon>Kribbellaceae</taxon>
        <taxon>Kribbella</taxon>
    </lineage>
</organism>
<sequence length="169" mass="18587">MTQNANPHDVVRAVLLADYRPIEDSIDIVREKYSGKDAAFAVSFVDRDGTQRCALVGLCRHEGGWQPSGGFMGSARPIDPQDVWMTYGGWGPGGPKERAVVGGWVADPSAVAARLTDTTGDRVLKDNVVDGVAIFMWKGELDLRHARMELLDTDHQVLRAGPMRRMEHT</sequence>
<protein>
    <submittedName>
        <fullName evidence="1">Uncharacterized protein</fullName>
    </submittedName>
</protein>
<keyword evidence="2" id="KW-1185">Reference proteome</keyword>
<gene>
    <name evidence="1" type="ORF">EV643_114238</name>
</gene>
<dbReference type="EMBL" id="SNWQ01000014">
    <property type="protein sequence ID" value="TDO45093.1"/>
    <property type="molecule type" value="Genomic_DNA"/>
</dbReference>
<name>A0A4R6K7W1_9ACTN</name>
<evidence type="ECO:0000313" key="1">
    <source>
        <dbReference type="EMBL" id="TDO45093.1"/>
    </source>
</evidence>
<evidence type="ECO:0000313" key="2">
    <source>
        <dbReference type="Proteomes" id="UP000295388"/>
    </source>
</evidence>
<comment type="caution">
    <text evidence="1">The sequence shown here is derived from an EMBL/GenBank/DDBJ whole genome shotgun (WGS) entry which is preliminary data.</text>
</comment>